<keyword evidence="2" id="KW-1185">Reference proteome</keyword>
<gene>
    <name evidence="1" type="ORF">C7374_111105</name>
</gene>
<proteinExistence type="predicted"/>
<sequence>MGELLNRRFQYELLRKLAAGYPQKVSLKEISKLPLNHIAVNLAYLEQHDLIRVVWSNTMSNGKHPVAAEINARGLDFLADDGGLSAILGVVTVKLHDDTIRELLIRRVNDADGDQSLKRSLIAKIKDLPSEALGKLAMEGLEQSLAKFPDLLIFLQNSLL</sequence>
<organism evidence="1 2">
    <name type="scientific">Falsochrobactrum ovis</name>
    <dbReference type="NCBI Taxonomy" id="1293442"/>
    <lineage>
        <taxon>Bacteria</taxon>
        <taxon>Pseudomonadati</taxon>
        <taxon>Pseudomonadota</taxon>
        <taxon>Alphaproteobacteria</taxon>
        <taxon>Hyphomicrobiales</taxon>
        <taxon>Brucellaceae</taxon>
        <taxon>Falsochrobactrum</taxon>
    </lineage>
</organism>
<evidence type="ECO:0000313" key="2">
    <source>
        <dbReference type="Proteomes" id="UP000249453"/>
    </source>
</evidence>
<evidence type="ECO:0008006" key="3">
    <source>
        <dbReference type="Google" id="ProtNLM"/>
    </source>
</evidence>
<dbReference type="OrthoDB" id="7284604at2"/>
<dbReference type="AlphaFoldDB" id="A0A364JU19"/>
<protein>
    <recommendedName>
        <fullName evidence="3">Transcriptional regulator</fullName>
    </recommendedName>
</protein>
<dbReference type="RefSeq" id="WP_111575910.1">
    <property type="nucleotide sequence ID" value="NZ_JBHEEY010000011.1"/>
</dbReference>
<reference evidence="1 2" key="1">
    <citation type="submission" date="2018-06" db="EMBL/GenBank/DDBJ databases">
        <title>Genomic Encyclopedia of Type Strains, Phase IV (KMG-IV): sequencing the most valuable type-strain genomes for metagenomic binning, comparative biology and taxonomic classification.</title>
        <authorList>
            <person name="Goeker M."/>
        </authorList>
    </citation>
    <scope>NUCLEOTIDE SEQUENCE [LARGE SCALE GENOMIC DNA]</scope>
    <source>
        <strain evidence="1 2">DSM 26720</strain>
    </source>
</reference>
<name>A0A364JU19_9HYPH</name>
<dbReference type="Proteomes" id="UP000249453">
    <property type="component" value="Unassembled WGS sequence"/>
</dbReference>
<accession>A0A364JU19</accession>
<comment type="caution">
    <text evidence="1">The sequence shown here is derived from an EMBL/GenBank/DDBJ whole genome shotgun (WGS) entry which is preliminary data.</text>
</comment>
<evidence type="ECO:0000313" key="1">
    <source>
        <dbReference type="EMBL" id="RAK27111.1"/>
    </source>
</evidence>
<dbReference type="EMBL" id="QLMK01000011">
    <property type="protein sequence ID" value="RAK27111.1"/>
    <property type="molecule type" value="Genomic_DNA"/>
</dbReference>